<evidence type="ECO:0000256" key="1">
    <source>
        <dbReference type="SAM" id="MobiDB-lite"/>
    </source>
</evidence>
<accession>A0A0D2JNC8</accession>
<dbReference type="KEGG" id="mng:MNEG_7323"/>
<sequence length="158" mass="16075">MAYLCSGCNDECHAGLPLRHNIVSAAQAVKEGIAPSSAAAAPVAPCVEHSACGESSPTLPGDCSGAADASAAPAAAPAPKAVRRVSEDSAQRVPEFDAAVVPAALDCELPKGQPMDKAALAKSIWGKELDVRPHALPLLLLPRRCCPNPQAPTPHPPP</sequence>
<dbReference type="AlphaFoldDB" id="A0A0D2JNC8"/>
<name>A0A0D2JNC8_9CHLO</name>
<proteinExistence type="predicted"/>
<evidence type="ECO:0000313" key="3">
    <source>
        <dbReference type="Proteomes" id="UP000054498"/>
    </source>
</evidence>
<organism evidence="2 3">
    <name type="scientific">Monoraphidium neglectum</name>
    <dbReference type="NCBI Taxonomy" id="145388"/>
    <lineage>
        <taxon>Eukaryota</taxon>
        <taxon>Viridiplantae</taxon>
        <taxon>Chlorophyta</taxon>
        <taxon>core chlorophytes</taxon>
        <taxon>Chlorophyceae</taxon>
        <taxon>CS clade</taxon>
        <taxon>Sphaeropleales</taxon>
        <taxon>Selenastraceae</taxon>
        <taxon>Monoraphidium</taxon>
    </lineage>
</organism>
<dbReference type="EMBL" id="KK101503">
    <property type="protein sequence ID" value="KIZ00643.1"/>
    <property type="molecule type" value="Genomic_DNA"/>
</dbReference>
<dbReference type="GeneID" id="25740199"/>
<gene>
    <name evidence="2" type="ORF">MNEG_7323</name>
</gene>
<feature type="region of interest" description="Disordered" evidence="1">
    <location>
        <begin position="54"/>
        <end position="93"/>
    </location>
</feature>
<dbReference type="OrthoDB" id="153872at2759"/>
<dbReference type="Proteomes" id="UP000054498">
    <property type="component" value="Unassembled WGS sequence"/>
</dbReference>
<feature type="compositionally biased region" description="Low complexity" evidence="1">
    <location>
        <begin position="66"/>
        <end position="80"/>
    </location>
</feature>
<dbReference type="RefSeq" id="XP_013899662.1">
    <property type="nucleotide sequence ID" value="XM_014044208.1"/>
</dbReference>
<evidence type="ECO:0000313" key="2">
    <source>
        <dbReference type="EMBL" id="KIZ00643.1"/>
    </source>
</evidence>
<keyword evidence="3" id="KW-1185">Reference proteome</keyword>
<reference evidence="2 3" key="1">
    <citation type="journal article" date="2013" name="BMC Genomics">
        <title>Reconstruction of the lipid metabolism for the microalga Monoraphidium neglectum from its genome sequence reveals characteristics suitable for biofuel production.</title>
        <authorList>
            <person name="Bogen C."/>
            <person name="Al-Dilaimi A."/>
            <person name="Albersmeier A."/>
            <person name="Wichmann J."/>
            <person name="Grundmann M."/>
            <person name="Rupp O."/>
            <person name="Lauersen K.J."/>
            <person name="Blifernez-Klassen O."/>
            <person name="Kalinowski J."/>
            <person name="Goesmann A."/>
            <person name="Mussgnug J.H."/>
            <person name="Kruse O."/>
        </authorList>
    </citation>
    <scope>NUCLEOTIDE SEQUENCE [LARGE SCALE GENOMIC DNA]</scope>
    <source>
        <strain evidence="2 3">SAG 48.87</strain>
    </source>
</reference>
<protein>
    <submittedName>
        <fullName evidence="2">Uncharacterized protein</fullName>
    </submittedName>
</protein>